<dbReference type="Proteomes" id="UP000053477">
    <property type="component" value="Unassembled WGS sequence"/>
</dbReference>
<dbReference type="InParanoid" id="A0A0H2RTW7"/>
<evidence type="ECO:0008006" key="3">
    <source>
        <dbReference type="Google" id="ProtNLM"/>
    </source>
</evidence>
<gene>
    <name evidence="1" type="ORF">SCHPADRAFT_268610</name>
</gene>
<evidence type="ECO:0000313" key="2">
    <source>
        <dbReference type="Proteomes" id="UP000053477"/>
    </source>
</evidence>
<dbReference type="EMBL" id="KQ085931">
    <property type="protein sequence ID" value="KLO15309.1"/>
    <property type="molecule type" value="Genomic_DNA"/>
</dbReference>
<reference evidence="1 2" key="1">
    <citation type="submission" date="2015-04" db="EMBL/GenBank/DDBJ databases">
        <title>Complete genome sequence of Schizopora paradoxa KUC8140, a cosmopolitan wood degrader in East Asia.</title>
        <authorList>
            <consortium name="DOE Joint Genome Institute"/>
            <person name="Min B."/>
            <person name="Park H."/>
            <person name="Jang Y."/>
            <person name="Kim J.-J."/>
            <person name="Kim K.H."/>
            <person name="Pangilinan J."/>
            <person name="Lipzen A."/>
            <person name="Riley R."/>
            <person name="Grigoriev I.V."/>
            <person name="Spatafora J.W."/>
            <person name="Choi I.-G."/>
        </authorList>
    </citation>
    <scope>NUCLEOTIDE SEQUENCE [LARGE SCALE GENOMIC DNA]</scope>
    <source>
        <strain evidence="1 2">KUC8140</strain>
    </source>
</reference>
<name>A0A0H2RTW7_9AGAM</name>
<evidence type="ECO:0000313" key="1">
    <source>
        <dbReference type="EMBL" id="KLO15309.1"/>
    </source>
</evidence>
<protein>
    <recommendedName>
        <fullName evidence="3">F-box domain-containing protein</fullName>
    </recommendedName>
</protein>
<sequence length="581" mass="66676">MDFNITSETRLPSPITLASGLRHPQVFQHLDDALAFAMSWAVHKESILAGVREDLDSINSMELADFRTRNLLRSRVEDIVNRLEFSSAILDAFLDAVGTGSGVLRTDNRPCGIMSLPEEILNTIFDLVVNNSAMSASTLIFPREWRAAVRLSHVNQHFRTIMLSCPRHWTHIHSSSKMASACLPRTNGLPLSISLEAFDIDDDDDDDGWLLEPLLLEVLPFSHRWNSLNIILKTSSSRIPKQRLIKEHELRRLDLTSLIHLEFHQDLFCSDFELSPWDWSHWTTPNLQSLTAEYYFPHSFPGFANVTQLHLTLQMNDSSIADTLKDISKMGRLQDLTLSFENASELDGTLLRYRKREFPQVRRLKILLEQHLPNDQYTPALVRSLFSSLYFPSVEELVVELIGNASFFDFKDDVREEEWTDNFYFNKDIHRLFRHVEQFPNVSSFHLKVISAFGNYYTDGGWTELCIPLNVLPSIKHFTLESNTLLDIKEPESPDEINFESERRVPSRVVGEKVPELETVTLDMLDPSAAAEWLGEYLGELKDSGELTGFRELILIEKIGKFNRRRVSYSGEEALEWCGTV</sequence>
<keyword evidence="2" id="KW-1185">Reference proteome</keyword>
<proteinExistence type="predicted"/>
<organism evidence="1 2">
    <name type="scientific">Schizopora paradoxa</name>
    <dbReference type="NCBI Taxonomy" id="27342"/>
    <lineage>
        <taxon>Eukaryota</taxon>
        <taxon>Fungi</taxon>
        <taxon>Dikarya</taxon>
        <taxon>Basidiomycota</taxon>
        <taxon>Agaricomycotina</taxon>
        <taxon>Agaricomycetes</taxon>
        <taxon>Hymenochaetales</taxon>
        <taxon>Schizoporaceae</taxon>
        <taxon>Schizopora</taxon>
    </lineage>
</organism>
<accession>A0A0H2RTW7</accession>
<dbReference type="SUPFAM" id="SSF52047">
    <property type="entry name" value="RNI-like"/>
    <property type="match status" value="1"/>
</dbReference>
<dbReference type="AlphaFoldDB" id="A0A0H2RTW7"/>